<dbReference type="Pfam" id="PF00782">
    <property type="entry name" value="DSPc"/>
    <property type="match status" value="1"/>
</dbReference>
<comment type="function">
    <text evidence="10">Has phosphatase activity with the synthetic substrate 6,8-difluoro-4-methylumbelliferyl phosphate (in vitro). Has almost no detectable activity with phosphotyrosine, even less activity with phosphothreonine and displays complete lack of activity with phosphoserine. The poor activity with phosphotyrosine may be due to steric hindrance by bulky amino acid sidechains that obstruct access to the active site.</text>
</comment>
<evidence type="ECO:0000256" key="11">
    <source>
        <dbReference type="ARBA" id="ARBA00068854"/>
    </source>
</evidence>
<evidence type="ECO:0000313" key="15">
    <source>
        <dbReference type="Proteomes" id="UP000001449"/>
    </source>
</evidence>
<dbReference type="eggNOG" id="KOG1716">
    <property type="taxonomic scope" value="Eukaryota"/>
</dbReference>
<reference evidence="14 15" key="2">
    <citation type="journal article" date="2008" name="Nature">
        <title>The Phaeodactylum genome reveals the evolutionary history of diatom genomes.</title>
        <authorList>
            <person name="Bowler C."/>
            <person name="Allen A.E."/>
            <person name="Badger J.H."/>
            <person name="Grimwood J."/>
            <person name="Jabbari K."/>
            <person name="Kuo A."/>
            <person name="Maheswari U."/>
            <person name="Martens C."/>
            <person name="Maumus F."/>
            <person name="Otillar R.P."/>
            <person name="Rayko E."/>
            <person name="Salamov A."/>
            <person name="Vandepoele K."/>
            <person name="Beszteri B."/>
            <person name="Gruber A."/>
            <person name="Heijde M."/>
            <person name="Katinka M."/>
            <person name="Mock T."/>
            <person name="Valentin K."/>
            <person name="Verret F."/>
            <person name="Berges J.A."/>
            <person name="Brownlee C."/>
            <person name="Cadoret J.P."/>
            <person name="Chiovitti A."/>
            <person name="Choi C.J."/>
            <person name="Coesel S."/>
            <person name="De Martino A."/>
            <person name="Detter J.C."/>
            <person name="Durkin C."/>
            <person name="Falciatore A."/>
            <person name="Fournet J."/>
            <person name="Haruta M."/>
            <person name="Huysman M.J."/>
            <person name="Jenkins B.D."/>
            <person name="Jiroutova K."/>
            <person name="Jorgensen R.E."/>
            <person name="Joubert Y."/>
            <person name="Kaplan A."/>
            <person name="Kroger N."/>
            <person name="Kroth P.G."/>
            <person name="La Roche J."/>
            <person name="Lindquist E."/>
            <person name="Lommer M."/>
            <person name="Martin-Jezequel V."/>
            <person name="Lopez P.J."/>
            <person name="Lucas S."/>
            <person name="Mangogna M."/>
            <person name="McGinnis K."/>
            <person name="Medlin L.K."/>
            <person name="Montsant A."/>
            <person name="Oudot-Le Secq M.P."/>
            <person name="Napoli C."/>
            <person name="Obornik M."/>
            <person name="Parker M.S."/>
            <person name="Petit J.L."/>
            <person name="Porcel B.M."/>
            <person name="Poulsen N."/>
            <person name="Robison M."/>
            <person name="Rychlewski L."/>
            <person name="Rynearson T.A."/>
            <person name="Schmutz J."/>
            <person name="Shapiro H."/>
            <person name="Siaut M."/>
            <person name="Stanley M."/>
            <person name="Sussman M.R."/>
            <person name="Taylor A.R."/>
            <person name="Vardi A."/>
            <person name="von Dassow P."/>
            <person name="Vyverman W."/>
            <person name="Willis A."/>
            <person name="Wyrwicz L.S."/>
            <person name="Rokhsar D.S."/>
            <person name="Weissenbach J."/>
            <person name="Armbrust E.V."/>
            <person name="Green B.R."/>
            <person name="Van de Peer Y."/>
            <person name="Grigoriev I.V."/>
        </authorList>
    </citation>
    <scope>NUCLEOTIDE SEQUENCE [LARGE SCALE GENOMIC DNA]</scope>
    <source>
        <strain evidence="14 15">CCMP1335</strain>
    </source>
</reference>
<dbReference type="GO" id="GO:0004721">
    <property type="term" value="F:phosphoprotein phosphatase activity"/>
    <property type="evidence" value="ECO:0000318"/>
    <property type="project" value="GO_Central"/>
</dbReference>
<evidence type="ECO:0000259" key="12">
    <source>
        <dbReference type="PROSITE" id="PS50054"/>
    </source>
</evidence>
<dbReference type="STRING" id="35128.B8CBR9"/>
<comment type="catalytic activity">
    <reaction evidence="9">
        <text>O-phospho-L-tyrosyl-[protein] + H2O = L-tyrosyl-[protein] + phosphate</text>
        <dbReference type="Rhea" id="RHEA:10684"/>
        <dbReference type="Rhea" id="RHEA-COMP:10136"/>
        <dbReference type="Rhea" id="RHEA-COMP:20101"/>
        <dbReference type="ChEBI" id="CHEBI:15377"/>
        <dbReference type="ChEBI" id="CHEBI:43474"/>
        <dbReference type="ChEBI" id="CHEBI:46858"/>
        <dbReference type="ChEBI" id="CHEBI:61978"/>
        <dbReference type="EC" id="3.1.3.48"/>
    </reaction>
</comment>
<dbReference type="AlphaFoldDB" id="B8CBR9"/>
<dbReference type="GO" id="GO:0004722">
    <property type="term" value="F:protein serine/threonine phosphatase activity"/>
    <property type="evidence" value="ECO:0007669"/>
    <property type="project" value="UniProtKB-EC"/>
</dbReference>
<evidence type="ECO:0000256" key="2">
    <source>
        <dbReference type="ARBA" id="ARBA00011245"/>
    </source>
</evidence>
<evidence type="ECO:0000256" key="5">
    <source>
        <dbReference type="ARBA" id="ARBA00022801"/>
    </source>
</evidence>
<dbReference type="EC" id="3.1.3.48" evidence="3"/>
<evidence type="ECO:0000256" key="7">
    <source>
        <dbReference type="ARBA" id="ARBA00047761"/>
    </source>
</evidence>
<comment type="similarity">
    <text evidence="1">Belongs to the protein-tyrosine phosphatase family. Non-receptor class dual specificity subfamily.</text>
</comment>
<dbReference type="InterPro" id="IPR029021">
    <property type="entry name" value="Prot-tyrosine_phosphatase-like"/>
</dbReference>
<keyword evidence="15" id="KW-1185">Reference proteome</keyword>
<accession>B8CBR9</accession>
<feature type="non-terminal residue" evidence="14">
    <location>
        <position position="152"/>
    </location>
</feature>
<sequence>MIFTKTDNQPVQVEGYPYLFVGSVGTSCEIVFLLQHGITHIINVSSSAKCNIFDEMTYLCIAGVRGESDMHVHHIDKAVEFIEQARREGGKAMSHCWYGKNRSVTMLVAYLMKYADMTATEANDLIKRTRPQADPYWDPLEDYAEYLKEYNE</sequence>
<feature type="domain" description="Tyrosine-protein phosphatase" evidence="12">
    <location>
        <begin position="9"/>
        <end position="152"/>
    </location>
</feature>
<dbReference type="InParanoid" id="B8CBR9"/>
<dbReference type="EMBL" id="CM000648">
    <property type="protein sequence ID" value="EED89178.1"/>
    <property type="molecule type" value="Genomic_DNA"/>
</dbReference>
<keyword evidence="5" id="KW-0378">Hydrolase</keyword>
<evidence type="ECO:0000256" key="1">
    <source>
        <dbReference type="ARBA" id="ARBA00008601"/>
    </source>
</evidence>
<dbReference type="KEGG" id="tps:THAPSDRAFT_264061"/>
<dbReference type="EC" id="3.1.3.16" evidence="4"/>
<dbReference type="HOGENOM" id="CLU_027074_3_3_1"/>
<comment type="catalytic activity">
    <reaction evidence="8">
        <text>O-phospho-L-threonyl-[protein] + H2O = L-threonyl-[protein] + phosphate</text>
        <dbReference type="Rhea" id="RHEA:47004"/>
        <dbReference type="Rhea" id="RHEA-COMP:11060"/>
        <dbReference type="Rhea" id="RHEA-COMP:11605"/>
        <dbReference type="ChEBI" id="CHEBI:15377"/>
        <dbReference type="ChEBI" id="CHEBI:30013"/>
        <dbReference type="ChEBI" id="CHEBI:43474"/>
        <dbReference type="ChEBI" id="CHEBI:61977"/>
        <dbReference type="EC" id="3.1.3.16"/>
    </reaction>
</comment>
<evidence type="ECO:0000313" key="14">
    <source>
        <dbReference type="EMBL" id="EED89178.1"/>
    </source>
</evidence>
<comment type="subunit">
    <text evidence="2">Monomer.</text>
</comment>
<evidence type="ECO:0000259" key="13">
    <source>
        <dbReference type="PROSITE" id="PS50056"/>
    </source>
</evidence>
<dbReference type="GO" id="GO:0005737">
    <property type="term" value="C:cytoplasm"/>
    <property type="evidence" value="ECO:0000318"/>
    <property type="project" value="GO_Central"/>
</dbReference>
<dbReference type="GO" id="GO:0007165">
    <property type="term" value="P:signal transduction"/>
    <property type="evidence" value="ECO:0000318"/>
    <property type="project" value="GO_Central"/>
</dbReference>
<organism evidence="14 15">
    <name type="scientific">Thalassiosira pseudonana</name>
    <name type="common">Marine diatom</name>
    <name type="synonym">Cyclotella nana</name>
    <dbReference type="NCBI Taxonomy" id="35128"/>
    <lineage>
        <taxon>Eukaryota</taxon>
        <taxon>Sar</taxon>
        <taxon>Stramenopiles</taxon>
        <taxon>Ochrophyta</taxon>
        <taxon>Bacillariophyta</taxon>
        <taxon>Coscinodiscophyceae</taxon>
        <taxon>Thalassiosirophycidae</taxon>
        <taxon>Thalassiosirales</taxon>
        <taxon>Thalassiosiraceae</taxon>
        <taxon>Thalassiosira</taxon>
    </lineage>
</organism>
<dbReference type="PANTHER" id="PTHR10159">
    <property type="entry name" value="DUAL SPECIFICITY PROTEIN PHOSPHATASE"/>
    <property type="match status" value="1"/>
</dbReference>
<dbReference type="PaxDb" id="35128-Thaps264061"/>
<name>B8CBR9_THAPS</name>
<evidence type="ECO:0000256" key="8">
    <source>
        <dbReference type="ARBA" id="ARBA00048336"/>
    </source>
</evidence>
<reference evidence="14 15" key="1">
    <citation type="journal article" date="2004" name="Science">
        <title>The genome of the diatom Thalassiosira pseudonana: ecology, evolution, and metabolism.</title>
        <authorList>
            <person name="Armbrust E.V."/>
            <person name="Berges J.A."/>
            <person name="Bowler C."/>
            <person name="Green B.R."/>
            <person name="Martinez D."/>
            <person name="Putnam N.H."/>
            <person name="Zhou S."/>
            <person name="Allen A.E."/>
            <person name="Apt K.E."/>
            <person name="Bechner M."/>
            <person name="Brzezinski M.A."/>
            <person name="Chaal B.K."/>
            <person name="Chiovitti A."/>
            <person name="Davis A.K."/>
            <person name="Demarest M.S."/>
            <person name="Detter J.C."/>
            <person name="Glavina T."/>
            <person name="Goodstein D."/>
            <person name="Hadi M.Z."/>
            <person name="Hellsten U."/>
            <person name="Hildebrand M."/>
            <person name="Jenkins B.D."/>
            <person name="Jurka J."/>
            <person name="Kapitonov V.V."/>
            <person name="Kroger N."/>
            <person name="Lau W.W."/>
            <person name="Lane T.W."/>
            <person name="Larimer F.W."/>
            <person name="Lippmeier J.C."/>
            <person name="Lucas S."/>
            <person name="Medina M."/>
            <person name="Montsant A."/>
            <person name="Obornik M."/>
            <person name="Parker M.S."/>
            <person name="Palenik B."/>
            <person name="Pazour G.J."/>
            <person name="Richardson P.M."/>
            <person name="Rynearson T.A."/>
            <person name="Saito M.A."/>
            <person name="Schwartz D.C."/>
            <person name="Thamatrakoln K."/>
            <person name="Valentin K."/>
            <person name="Vardi A."/>
            <person name="Wilkerson F.P."/>
            <person name="Rokhsar D.S."/>
        </authorList>
    </citation>
    <scope>NUCLEOTIDE SEQUENCE [LARGE SCALE GENOMIC DNA]</scope>
    <source>
        <strain evidence="14 15">CCMP1335</strain>
    </source>
</reference>
<evidence type="ECO:0000256" key="10">
    <source>
        <dbReference type="ARBA" id="ARBA00053960"/>
    </source>
</evidence>
<dbReference type="GO" id="GO:0004725">
    <property type="term" value="F:protein tyrosine phosphatase activity"/>
    <property type="evidence" value="ECO:0007669"/>
    <property type="project" value="UniProtKB-EC"/>
</dbReference>
<dbReference type="PROSITE" id="PS50056">
    <property type="entry name" value="TYR_PHOSPHATASE_2"/>
    <property type="match status" value="1"/>
</dbReference>
<dbReference type="Gene3D" id="3.90.190.10">
    <property type="entry name" value="Protein tyrosine phosphatase superfamily"/>
    <property type="match status" value="1"/>
</dbReference>
<dbReference type="InterPro" id="IPR000387">
    <property type="entry name" value="Tyr_Pase_dom"/>
</dbReference>
<evidence type="ECO:0000256" key="6">
    <source>
        <dbReference type="ARBA" id="ARBA00022912"/>
    </source>
</evidence>
<dbReference type="InterPro" id="IPR000340">
    <property type="entry name" value="Dual-sp_phosphatase_cat-dom"/>
</dbReference>
<dbReference type="InterPro" id="IPR020422">
    <property type="entry name" value="TYR_PHOSPHATASE_DUAL_dom"/>
</dbReference>
<evidence type="ECO:0000256" key="9">
    <source>
        <dbReference type="ARBA" id="ARBA00051722"/>
    </source>
</evidence>
<evidence type="ECO:0000256" key="4">
    <source>
        <dbReference type="ARBA" id="ARBA00013081"/>
    </source>
</evidence>
<dbReference type="SMART" id="SM00195">
    <property type="entry name" value="DSPc"/>
    <property type="match status" value="1"/>
</dbReference>
<feature type="domain" description="Tyrosine specific protein phosphatases" evidence="13">
    <location>
        <begin position="73"/>
        <end position="131"/>
    </location>
</feature>
<dbReference type="FunFam" id="3.90.190.10:FF:000107">
    <property type="entry name" value="Dual specificity phosphatase 28"/>
    <property type="match status" value="1"/>
</dbReference>
<proteinExistence type="inferred from homology"/>
<comment type="catalytic activity">
    <reaction evidence="7">
        <text>O-phospho-L-seryl-[protein] + H2O = L-seryl-[protein] + phosphate</text>
        <dbReference type="Rhea" id="RHEA:20629"/>
        <dbReference type="Rhea" id="RHEA-COMP:9863"/>
        <dbReference type="Rhea" id="RHEA-COMP:11604"/>
        <dbReference type="ChEBI" id="CHEBI:15377"/>
        <dbReference type="ChEBI" id="CHEBI:29999"/>
        <dbReference type="ChEBI" id="CHEBI:43474"/>
        <dbReference type="ChEBI" id="CHEBI:83421"/>
        <dbReference type="EC" id="3.1.3.16"/>
    </reaction>
</comment>
<keyword evidence="6" id="KW-0904">Protein phosphatase</keyword>
<dbReference type="PROSITE" id="PS50054">
    <property type="entry name" value="TYR_PHOSPHATASE_DUAL"/>
    <property type="match status" value="1"/>
</dbReference>
<dbReference type="CDD" id="cd14498">
    <property type="entry name" value="DSP"/>
    <property type="match status" value="1"/>
</dbReference>
<protein>
    <recommendedName>
        <fullName evidence="11">Dual specificity phosphatase 28</fullName>
        <ecNumber evidence="4">3.1.3.16</ecNumber>
        <ecNumber evidence="3">3.1.3.48</ecNumber>
    </recommendedName>
</protein>
<gene>
    <name evidence="14" type="ORF">THAPSDRAFT_264061</name>
</gene>
<dbReference type="PROSITE" id="PS51257">
    <property type="entry name" value="PROKAR_LIPOPROTEIN"/>
    <property type="match status" value="1"/>
</dbReference>
<dbReference type="Proteomes" id="UP000001449">
    <property type="component" value="Chromosome 13"/>
</dbReference>
<evidence type="ECO:0000256" key="3">
    <source>
        <dbReference type="ARBA" id="ARBA00013064"/>
    </source>
</evidence>
<dbReference type="GeneID" id="7447874"/>
<dbReference type="GO" id="GO:0043409">
    <property type="term" value="P:negative regulation of MAPK cascade"/>
    <property type="evidence" value="ECO:0000318"/>
    <property type="project" value="GO_Central"/>
</dbReference>
<dbReference type="PANTHER" id="PTHR10159:SF529">
    <property type="entry name" value="TYROSINE-PROTEIN PHOSPHATASE DOMAIN-CONTAINING PROTEIN"/>
    <property type="match status" value="1"/>
</dbReference>
<dbReference type="SUPFAM" id="SSF52799">
    <property type="entry name" value="(Phosphotyrosine protein) phosphatases II"/>
    <property type="match status" value="1"/>
</dbReference>
<dbReference type="RefSeq" id="XP_002293442.1">
    <property type="nucleotide sequence ID" value="XM_002293406.1"/>
</dbReference>